<reference evidence="2" key="1">
    <citation type="submission" date="2016-10" db="EMBL/GenBank/DDBJ databases">
        <authorList>
            <person name="Varghese N."/>
            <person name="Submissions S."/>
        </authorList>
    </citation>
    <scope>NUCLEOTIDE SEQUENCE [LARGE SCALE GENOMIC DNA]</scope>
    <source>
        <strain evidence="2">DSM 24499</strain>
    </source>
</reference>
<evidence type="ECO:0000313" key="2">
    <source>
        <dbReference type="Proteomes" id="UP000199438"/>
    </source>
</evidence>
<dbReference type="RefSeq" id="WP_317039133.1">
    <property type="nucleotide sequence ID" value="NZ_FOKV01000001.1"/>
</dbReference>
<proteinExistence type="predicted"/>
<dbReference type="InterPro" id="IPR044543">
    <property type="entry name" value="YHJQ-like"/>
</dbReference>
<evidence type="ECO:0000313" key="1">
    <source>
        <dbReference type="EMBL" id="SFB68156.1"/>
    </source>
</evidence>
<dbReference type="CDD" id="cd08026">
    <property type="entry name" value="DUF326"/>
    <property type="match status" value="1"/>
</dbReference>
<gene>
    <name evidence="1" type="ORF">SAMN04487907_10116</name>
</gene>
<dbReference type="PANTHER" id="PTHR37310">
    <property type="entry name" value="CYTOPLASMIC PROTEIN-RELATED"/>
    <property type="match status" value="1"/>
</dbReference>
<dbReference type="Gene3D" id="1.20.1270.360">
    <property type="match status" value="1"/>
</dbReference>
<evidence type="ECO:0008006" key="3">
    <source>
        <dbReference type="Google" id="ProtNLM"/>
    </source>
</evidence>
<dbReference type="PANTHER" id="PTHR37310:SF1">
    <property type="entry name" value="CYTOPLASMIC PROTEIN"/>
    <property type="match status" value="1"/>
</dbReference>
<dbReference type="Pfam" id="PF03860">
    <property type="entry name" value="Csp"/>
    <property type="match status" value="1"/>
</dbReference>
<accession>A0A1I1D1G1</accession>
<dbReference type="Proteomes" id="UP000199438">
    <property type="component" value="Unassembled WGS sequence"/>
</dbReference>
<protein>
    <recommendedName>
        <fullName evidence="3">Four-helix bundle copper-binding protein</fullName>
    </recommendedName>
</protein>
<name>A0A1I1D1G1_9FLAO</name>
<dbReference type="STRING" id="1334022.SAMN04487907_10116"/>
<keyword evidence="2" id="KW-1185">Reference proteome</keyword>
<organism evidence="1 2">
    <name type="scientific">Zunongwangia mangrovi</name>
    <dbReference type="NCBI Taxonomy" id="1334022"/>
    <lineage>
        <taxon>Bacteria</taxon>
        <taxon>Pseudomonadati</taxon>
        <taxon>Bacteroidota</taxon>
        <taxon>Flavobacteriia</taxon>
        <taxon>Flavobacteriales</taxon>
        <taxon>Flavobacteriaceae</taxon>
        <taxon>Zunongwangia</taxon>
    </lineage>
</organism>
<dbReference type="AlphaFoldDB" id="A0A1I1D1G1"/>
<dbReference type="InterPro" id="IPR005560">
    <property type="entry name" value="Csp_YhjQ"/>
</dbReference>
<dbReference type="EMBL" id="FOKV01000001">
    <property type="protein sequence ID" value="SFB68156.1"/>
    <property type="molecule type" value="Genomic_DNA"/>
</dbReference>
<sequence>MMRSEKLVNALVDCVNHCNYCADACLDTDDIGMMKDCIRTDKVCAEVCSALAKVALIDGANITDLVKYCAAICQQCADECKKHDHKHCQDCATACETCVEACSSYLA</sequence>